<reference evidence="3" key="1">
    <citation type="submission" date="2023-06" db="EMBL/GenBank/DDBJ databases">
        <title>lsaBGC provides a comprehensive framework for evolutionary analysis of biosynthetic gene clusters within focal taxa.</title>
        <authorList>
            <person name="Salamzade R."/>
            <person name="Sandstrom S."/>
            <person name="Kalan L.R."/>
        </authorList>
    </citation>
    <scope>NUCLEOTIDE SEQUENCE</scope>
    <source>
        <strain evidence="3">P3-SID899</strain>
    </source>
</reference>
<evidence type="ECO:0000313" key="4">
    <source>
        <dbReference type="Proteomes" id="UP001205867"/>
    </source>
</evidence>
<dbReference type="InterPro" id="IPR025327">
    <property type="entry name" value="DUF4233"/>
</dbReference>
<accession>A0AAP3AIA7</accession>
<feature type="transmembrane region" description="Helical" evidence="2">
    <location>
        <begin position="120"/>
        <end position="141"/>
    </location>
</feature>
<evidence type="ECO:0000313" key="3">
    <source>
        <dbReference type="EMBL" id="MCV7629669.1"/>
    </source>
</evidence>
<comment type="caution">
    <text evidence="3">The sequence shown here is derived from an EMBL/GenBank/DDBJ whole genome shotgun (WGS) entry which is preliminary data.</text>
</comment>
<name>A0AAP3AIA7_MICLU</name>
<feature type="compositionally biased region" description="Basic and acidic residues" evidence="1">
    <location>
        <begin position="16"/>
        <end position="30"/>
    </location>
</feature>
<protein>
    <submittedName>
        <fullName evidence="3">DUF4233 domain-containing protein</fullName>
    </submittedName>
</protein>
<dbReference type="EMBL" id="JALXKZ020000031">
    <property type="protein sequence ID" value="MCV7629669.1"/>
    <property type="molecule type" value="Genomic_DNA"/>
</dbReference>
<keyword evidence="2" id="KW-0472">Membrane</keyword>
<evidence type="ECO:0000256" key="2">
    <source>
        <dbReference type="SAM" id="Phobius"/>
    </source>
</evidence>
<feature type="transmembrane region" description="Helical" evidence="2">
    <location>
        <begin position="47"/>
        <end position="71"/>
    </location>
</feature>
<organism evidence="3 4">
    <name type="scientific">Micrococcus luteus</name>
    <name type="common">Micrococcus lysodeikticus</name>
    <dbReference type="NCBI Taxonomy" id="1270"/>
    <lineage>
        <taxon>Bacteria</taxon>
        <taxon>Bacillati</taxon>
        <taxon>Actinomycetota</taxon>
        <taxon>Actinomycetes</taxon>
        <taxon>Micrococcales</taxon>
        <taxon>Micrococcaceae</taxon>
        <taxon>Micrococcus</taxon>
    </lineage>
</organism>
<sequence>MTDDQPETGGTTEQGRFGDESWRPARETRAQRQWRPGTRRRRRSVRALFTSTILMLEAVLIFFLGLMLFGMHRDEPGAWWFVAGYSALAVVAVLTCALVRRPVGIAIGWAIQAVLLASGFWEYSMFVVGALFALTWAYAVIKGGAMDVENAQRDRLEAAWEAEHGR</sequence>
<keyword evidence="2" id="KW-0812">Transmembrane</keyword>
<keyword evidence="2" id="KW-1133">Transmembrane helix</keyword>
<dbReference type="Proteomes" id="UP001205867">
    <property type="component" value="Unassembled WGS sequence"/>
</dbReference>
<evidence type="ECO:0000256" key="1">
    <source>
        <dbReference type="SAM" id="MobiDB-lite"/>
    </source>
</evidence>
<feature type="region of interest" description="Disordered" evidence="1">
    <location>
        <begin position="1"/>
        <end position="38"/>
    </location>
</feature>
<feature type="transmembrane region" description="Helical" evidence="2">
    <location>
        <begin position="77"/>
        <end position="99"/>
    </location>
</feature>
<dbReference type="RefSeq" id="WP_206398048.1">
    <property type="nucleotide sequence ID" value="NZ_JAFDOZ010000079.1"/>
</dbReference>
<proteinExistence type="predicted"/>
<dbReference type="Pfam" id="PF14017">
    <property type="entry name" value="DUF4233"/>
    <property type="match status" value="1"/>
</dbReference>
<gene>
    <name evidence="3" type="ORF">M3A82_010035</name>
</gene>
<dbReference type="AlphaFoldDB" id="A0AAP3AIA7"/>